<dbReference type="InterPro" id="IPR009050">
    <property type="entry name" value="Globin-like_sf"/>
</dbReference>
<dbReference type="CDD" id="cd08916">
    <property type="entry name" value="TrHb3_P"/>
    <property type="match status" value="1"/>
</dbReference>
<dbReference type="GO" id="GO:0019825">
    <property type="term" value="F:oxygen binding"/>
    <property type="evidence" value="ECO:0007669"/>
    <property type="project" value="InterPro"/>
</dbReference>
<organism evidence="1">
    <name type="scientific">Alsobacter sp. KACC 23698</name>
    <dbReference type="NCBI Taxonomy" id="3149229"/>
    <lineage>
        <taxon>Bacteria</taxon>
        <taxon>Pseudomonadati</taxon>
        <taxon>Pseudomonadota</taxon>
        <taxon>Alphaproteobacteria</taxon>
        <taxon>Hyphomicrobiales</taxon>
        <taxon>Alsobacteraceae</taxon>
        <taxon>Alsobacter</taxon>
    </lineage>
</organism>
<dbReference type="RefSeq" id="WP_406857071.1">
    <property type="nucleotide sequence ID" value="NZ_CP157484.1"/>
</dbReference>
<reference evidence="1" key="1">
    <citation type="submission" date="2024-05" db="EMBL/GenBank/DDBJ databases">
        <authorList>
            <person name="Kim S."/>
            <person name="Heo J."/>
            <person name="Choi H."/>
            <person name="Choi Y."/>
            <person name="Kwon S.-W."/>
            <person name="Kim Y."/>
        </authorList>
    </citation>
    <scope>NUCLEOTIDE SEQUENCE</scope>
    <source>
        <strain evidence="1">KACC 23698</strain>
    </source>
</reference>
<evidence type="ECO:0000313" key="1">
    <source>
        <dbReference type="EMBL" id="XBO40216.1"/>
    </source>
</evidence>
<proteinExistence type="predicted"/>
<sequence>MSSGPQVGRAVSPGAAVAIDRTLIRQVVHAFYDKVRIDPLLGPIFDGAVQDWPHHLDRLTEFWSAITLMTGGYKGDPLRAHVNLPKLGDEHFLRWLALFRSTLAEHCTPEQHLVFLSRAERIADSFRFGLASIEGRIAAPLTGCSERQ</sequence>
<accession>A0AAU7JIJ3</accession>
<dbReference type="GO" id="GO:0020037">
    <property type="term" value="F:heme binding"/>
    <property type="evidence" value="ECO:0007669"/>
    <property type="project" value="InterPro"/>
</dbReference>
<gene>
    <name evidence="1" type="ORF">ABEG18_05400</name>
</gene>
<dbReference type="EMBL" id="CP157484">
    <property type="protein sequence ID" value="XBO40216.1"/>
    <property type="molecule type" value="Genomic_DNA"/>
</dbReference>
<dbReference type="AlphaFoldDB" id="A0AAU7JIJ3"/>
<name>A0AAU7JIJ3_9HYPH</name>
<dbReference type="Gene3D" id="1.10.490.10">
    <property type="entry name" value="Globins"/>
    <property type="match status" value="1"/>
</dbReference>
<protein>
    <submittedName>
        <fullName evidence="1">Group III truncated hemoglobin</fullName>
    </submittedName>
</protein>
<dbReference type="SUPFAM" id="SSF46458">
    <property type="entry name" value="Globin-like"/>
    <property type="match status" value="1"/>
</dbReference>
<dbReference type="InterPro" id="IPR012292">
    <property type="entry name" value="Globin/Proto"/>
</dbReference>